<protein>
    <submittedName>
        <fullName evidence="1">Uncharacterized protein</fullName>
    </submittedName>
</protein>
<dbReference type="STRING" id="1048205.AB852_00635"/>
<comment type="caution">
    <text evidence="1">The sequence shown here is derived from an EMBL/GenBank/DDBJ whole genome shotgun (WGS) entry which is preliminary data.</text>
</comment>
<dbReference type="Proteomes" id="UP000186455">
    <property type="component" value="Unassembled WGS sequence"/>
</dbReference>
<evidence type="ECO:0000313" key="2">
    <source>
        <dbReference type="Proteomes" id="UP000186455"/>
    </source>
</evidence>
<keyword evidence="2" id="KW-1185">Reference proteome</keyword>
<evidence type="ECO:0000313" key="1">
    <source>
        <dbReference type="EMBL" id="OKH95411.1"/>
    </source>
</evidence>
<gene>
    <name evidence="1" type="ORF">AB852_00635</name>
</gene>
<name>A0A1Q4VC27_9ACTN</name>
<organism evidence="1 2">
    <name type="scientific">Streptomyces uncialis</name>
    <dbReference type="NCBI Taxonomy" id="1048205"/>
    <lineage>
        <taxon>Bacteria</taxon>
        <taxon>Bacillati</taxon>
        <taxon>Actinomycetota</taxon>
        <taxon>Actinomycetes</taxon>
        <taxon>Kitasatosporales</taxon>
        <taxon>Streptomycetaceae</taxon>
        <taxon>Streptomyces</taxon>
    </lineage>
</organism>
<accession>A0A1Q4VC27</accession>
<sequence length="75" mass="7998">MIDICVNGSAQLRGICTAEDASYQDTAFASGLLLLNAGDIVSTEVYVSASRTADFASGTWQQDTCVLSLNWTGRF</sequence>
<dbReference type="EMBL" id="LFBV01000001">
    <property type="protein sequence ID" value="OKH95411.1"/>
    <property type="molecule type" value="Genomic_DNA"/>
</dbReference>
<proteinExistence type="predicted"/>
<dbReference type="AlphaFoldDB" id="A0A1Q4VC27"/>
<reference evidence="1 2" key="1">
    <citation type="submission" date="2015-06" db="EMBL/GenBank/DDBJ databases">
        <title>Cloning and characterization of the uncialamcin biosynthetic gene cluster.</title>
        <authorList>
            <person name="Yan X."/>
            <person name="Huang T."/>
            <person name="Ge H."/>
            <person name="Shen B."/>
        </authorList>
    </citation>
    <scope>NUCLEOTIDE SEQUENCE [LARGE SCALE GENOMIC DNA]</scope>
    <source>
        <strain evidence="1 2">DCA2648</strain>
    </source>
</reference>